<feature type="non-terminal residue" evidence="6">
    <location>
        <position position="1"/>
    </location>
</feature>
<keyword evidence="7" id="KW-1185">Reference proteome</keyword>
<dbReference type="InterPro" id="IPR032823">
    <property type="entry name" value="BCA_ABC_TP_C"/>
</dbReference>
<evidence type="ECO:0000256" key="1">
    <source>
        <dbReference type="ARBA" id="ARBA00022448"/>
    </source>
</evidence>
<accession>A0ABT5TXD2</accession>
<evidence type="ECO:0000259" key="4">
    <source>
        <dbReference type="Pfam" id="PF00005"/>
    </source>
</evidence>
<name>A0ABT5TXD2_9MICO</name>
<reference evidence="6" key="1">
    <citation type="submission" date="2023-02" db="EMBL/GenBank/DDBJ databases">
        <title>Georgenia sp.10Sc9-8, isolated from a soil sample collected from the Taklamakan desert.</title>
        <authorList>
            <person name="Liu S."/>
        </authorList>
    </citation>
    <scope>NUCLEOTIDE SEQUENCE</scope>
    <source>
        <strain evidence="6">10Sc9-8</strain>
    </source>
</reference>
<dbReference type="EMBL" id="JARACI010000959">
    <property type="protein sequence ID" value="MDD9206717.1"/>
    <property type="molecule type" value="Genomic_DNA"/>
</dbReference>
<evidence type="ECO:0000313" key="7">
    <source>
        <dbReference type="Proteomes" id="UP001165561"/>
    </source>
</evidence>
<dbReference type="Pfam" id="PF00005">
    <property type="entry name" value="ABC_tran"/>
    <property type="match status" value="1"/>
</dbReference>
<dbReference type="InterPro" id="IPR003439">
    <property type="entry name" value="ABC_transporter-like_ATP-bd"/>
</dbReference>
<feature type="domain" description="ABC transporter" evidence="4">
    <location>
        <begin position="9"/>
        <end position="66"/>
    </location>
</feature>
<protein>
    <submittedName>
        <fullName evidence="6">ATP-binding cassette domain-containing protein</fullName>
    </submittedName>
</protein>
<evidence type="ECO:0000256" key="3">
    <source>
        <dbReference type="ARBA" id="ARBA00022840"/>
    </source>
</evidence>
<feature type="domain" description="Branched-chain amino acid ATP-binding cassette transporter C-terminal" evidence="5">
    <location>
        <begin position="116"/>
        <end position="140"/>
    </location>
</feature>
<dbReference type="Pfam" id="PF12399">
    <property type="entry name" value="BCA_ABC_TP_C"/>
    <property type="match status" value="1"/>
</dbReference>
<dbReference type="InterPro" id="IPR051120">
    <property type="entry name" value="ABC_AA/LPS_Transport"/>
</dbReference>
<evidence type="ECO:0000256" key="2">
    <source>
        <dbReference type="ARBA" id="ARBA00022741"/>
    </source>
</evidence>
<keyword evidence="2" id="KW-0547">Nucleotide-binding</keyword>
<organism evidence="6 7">
    <name type="scientific">Georgenia halotolerans</name>
    <dbReference type="NCBI Taxonomy" id="3028317"/>
    <lineage>
        <taxon>Bacteria</taxon>
        <taxon>Bacillati</taxon>
        <taxon>Actinomycetota</taxon>
        <taxon>Actinomycetes</taxon>
        <taxon>Micrococcales</taxon>
        <taxon>Bogoriellaceae</taxon>
        <taxon>Georgenia</taxon>
    </lineage>
</organism>
<dbReference type="PANTHER" id="PTHR45772:SF7">
    <property type="entry name" value="AMINO ACID ABC TRANSPORTER ATP-BINDING PROTEIN"/>
    <property type="match status" value="1"/>
</dbReference>
<dbReference type="PANTHER" id="PTHR45772">
    <property type="entry name" value="CONSERVED COMPONENT OF ABC TRANSPORTER FOR NATURAL AMINO ACIDS-RELATED"/>
    <property type="match status" value="1"/>
</dbReference>
<gene>
    <name evidence="6" type="ORF">PU560_09595</name>
</gene>
<keyword evidence="1" id="KW-0813">Transport</keyword>
<dbReference type="Proteomes" id="UP001165561">
    <property type="component" value="Unassembled WGS sequence"/>
</dbReference>
<evidence type="ECO:0000259" key="5">
    <source>
        <dbReference type="Pfam" id="PF12399"/>
    </source>
</evidence>
<keyword evidence="3 6" id="KW-0067">ATP-binding</keyword>
<dbReference type="GO" id="GO:0005524">
    <property type="term" value="F:ATP binding"/>
    <property type="evidence" value="ECO:0007669"/>
    <property type="project" value="UniProtKB-KW"/>
</dbReference>
<comment type="caution">
    <text evidence="6">The sequence shown here is derived from an EMBL/GenBank/DDBJ whole genome shotgun (WGS) entry which is preliminary data.</text>
</comment>
<dbReference type="SUPFAM" id="SSF52540">
    <property type="entry name" value="P-loop containing nucleoside triphosphate hydrolases"/>
    <property type="match status" value="1"/>
</dbReference>
<proteinExistence type="predicted"/>
<evidence type="ECO:0000313" key="6">
    <source>
        <dbReference type="EMBL" id="MDD9206717.1"/>
    </source>
</evidence>
<sequence>GLRSARARQRRAAERAEHALTRFGDRLWPRREELSYSLSYANRRRLEIARVLASRPRLLLLDEPTAGMNPTETAELTGVLADVHATDPEITVVLVEHKMSVVREISRRVVVLDAGRVIADGTPDHALADPAVVAAYLGAGA</sequence>
<dbReference type="Gene3D" id="3.40.50.300">
    <property type="entry name" value="P-loop containing nucleotide triphosphate hydrolases"/>
    <property type="match status" value="1"/>
</dbReference>
<dbReference type="InterPro" id="IPR027417">
    <property type="entry name" value="P-loop_NTPase"/>
</dbReference>